<keyword evidence="3" id="KW-0560">Oxidoreductase</keyword>
<dbReference type="KEGG" id="gai:IMCC3135_11285"/>
<accession>A0A2Z2NX84</accession>
<protein>
    <submittedName>
        <fullName evidence="3">1,5-anhydro-D-fructose reductase</fullName>
        <ecNumber evidence="3">1.1.1.292</ecNumber>
    </submittedName>
</protein>
<dbReference type="InterPro" id="IPR051450">
    <property type="entry name" value="Gfo/Idh/MocA_Oxidoreductases"/>
</dbReference>
<proteinExistence type="predicted"/>
<dbReference type="InterPro" id="IPR000683">
    <property type="entry name" value="Gfo/Idh/MocA-like_OxRdtase_N"/>
</dbReference>
<evidence type="ECO:0000259" key="2">
    <source>
        <dbReference type="Pfam" id="PF22725"/>
    </source>
</evidence>
<dbReference type="Pfam" id="PF22725">
    <property type="entry name" value="GFO_IDH_MocA_C3"/>
    <property type="match status" value="1"/>
</dbReference>
<dbReference type="RefSeq" id="WP_088917664.1">
    <property type="nucleotide sequence ID" value="NZ_CP018632.1"/>
</dbReference>
<feature type="domain" description="GFO/IDH/MocA-like oxidoreductase" evidence="2">
    <location>
        <begin position="130"/>
        <end position="266"/>
    </location>
</feature>
<dbReference type="SUPFAM" id="SSF55347">
    <property type="entry name" value="Glyceraldehyde-3-phosphate dehydrogenase-like, C-terminal domain"/>
    <property type="match status" value="1"/>
</dbReference>
<dbReference type="OrthoDB" id="9774191at2"/>
<reference evidence="3 4" key="1">
    <citation type="submission" date="2016-12" db="EMBL/GenBank/DDBJ databases">
        <authorList>
            <person name="Song W.-J."/>
            <person name="Kurnit D.M."/>
        </authorList>
    </citation>
    <scope>NUCLEOTIDE SEQUENCE [LARGE SCALE GENOMIC DNA]</scope>
    <source>
        <strain evidence="3 4">IMCC3135</strain>
    </source>
</reference>
<dbReference type="PANTHER" id="PTHR43377:SF8">
    <property type="entry name" value="BLR3664 PROTEIN"/>
    <property type="match status" value="1"/>
</dbReference>
<dbReference type="SUPFAM" id="SSF51735">
    <property type="entry name" value="NAD(P)-binding Rossmann-fold domains"/>
    <property type="match status" value="1"/>
</dbReference>
<evidence type="ECO:0000313" key="3">
    <source>
        <dbReference type="EMBL" id="ASJ72347.1"/>
    </source>
</evidence>
<dbReference type="Gene3D" id="3.40.50.720">
    <property type="entry name" value="NAD(P)-binding Rossmann-like Domain"/>
    <property type="match status" value="1"/>
</dbReference>
<evidence type="ECO:0000259" key="1">
    <source>
        <dbReference type="Pfam" id="PF01408"/>
    </source>
</evidence>
<feature type="domain" description="Gfo/Idh/MocA-like oxidoreductase N-terminal" evidence="1">
    <location>
        <begin position="4"/>
        <end position="121"/>
    </location>
</feature>
<dbReference type="InterPro" id="IPR055170">
    <property type="entry name" value="GFO_IDH_MocA-like_dom"/>
</dbReference>
<dbReference type="GO" id="GO:0033712">
    <property type="term" value="F:1,5-anhydro-D-fructose reductase (1,5-anhydro-D-mannitol-forming) activity"/>
    <property type="evidence" value="ECO:0007669"/>
    <property type="project" value="UniProtKB-EC"/>
</dbReference>
<keyword evidence="4" id="KW-1185">Reference proteome</keyword>
<dbReference type="Proteomes" id="UP000250079">
    <property type="component" value="Chromosome"/>
</dbReference>
<dbReference type="Pfam" id="PF01408">
    <property type="entry name" value="GFO_IDH_MocA"/>
    <property type="match status" value="1"/>
</dbReference>
<organism evidence="3 4">
    <name type="scientific">Granulosicoccus antarcticus IMCC3135</name>
    <dbReference type="NCBI Taxonomy" id="1192854"/>
    <lineage>
        <taxon>Bacteria</taxon>
        <taxon>Pseudomonadati</taxon>
        <taxon>Pseudomonadota</taxon>
        <taxon>Gammaproteobacteria</taxon>
        <taxon>Chromatiales</taxon>
        <taxon>Granulosicoccaceae</taxon>
        <taxon>Granulosicoccus</taxon>
    </lineage>
</organism>
<name>A0A2Z2NX84_9GAMM</name>
<dbReference type="EMBL" id="CP018632">
    <property type="protein sequence ID" value="ASJ72347.1"/>
    <property type="molecule type" value="Genomic_DNA"/>
</dbReference>
<evidence type="ECO:0000313" key="4">
    <source>
        <dbReference type="Proteomes" id="UP000250079"/>
    </source>
</evidence>
<dbReference type="EC" id="1.1.1.292" evidence="3"/>
<gene>
    <name evidence="3" type="primary">afr_2</name>
    <name evidence="3" type="ORF">IMCC3135_11285</name>
</gene>
<dbReference type="Gene3D" id="3.30.360.10">
    <property type="entry name" value="Dihydrodipicolinate Reductase, domain 2"/>
    <property type="match status" value="1"/>
</dbReference>
<dbReference type="GO" id="GO:0000166">
    <property type="term" value="F:nucleotide binding"/>
    <property type="evidence" value="ECO:0007669"/>
    <property type="project" value="InterPro"/>
</dbReference>
<sequence>MTVLKIAVVGAGLIGKAHIQTIVNSSECCLAAIVEPSDSVGELAAQHGVPHFLCLQDLLDAAHPDGLILATPNQFHVSQAGFCLNAGIPTLLEKPVAINCEEGLQLAAQVRRTGIPLLVGHHRAHSAIMARACAIVASGQLGQLVSMMGSAQFPKPADYFLEALWRSQAGGGPILINMIHEVHNLRMLMGEITHVQAMSSSVVRGMPVEETVSMSLRFASGALGTFLLSDVAASSHSWEQTSGENPAYARYPDNDCYFIAGTRGSLSIPTMRIRRCIEGQNASWWDPLEQEIVTLDSIDPLMSQLAHFLQVIRGKVSPAVSVVDGLNNLRVVEAIAQAVQTGALVELEQTHD</sequence>
<dbReference type="InterPro" id="IPR036291">
    <property type="entry name" value="NAD(P)-bd_dom_sf"/>
</dbReference>
<dbReference type="PANTHER" id="PTHR43377">
    <property type="entry name" value="BILIVERDIN REDUCTASE A"/>
    <property type="match status" value="1"/>
</dbReference>
<dbReference type="AlphaFoldDB" id="A0A2Z2NX84"/>